<keyword evidence="3" id="KW-1185">Reference proteome</keyword>
<comment type="caution">
    <text evidence="2">The sequence shown here is derived from an EMBL/GenBank/DDBJ whole genome shotgun (WGS) entry which is preliminary data.</text>
</comment>
<keyword evidence="1" id="KW-1133">Transmembrane helix</keyword>
<dbReference type="InParanoid" id="K0KL64"/>
<evidence type="ECO:0000313" key="3">
    <source>
        <dbReference type="Proteomes" id="UP000009328"/>
    </source>
</evidence>
<keyword evidence="1" id="KW-0472">Membrane</keyword>
<protein>
    <submittedName>
        <fullName evidence="2">Uncharacterized protein</fullName>
    </submittedName>
</protein>
<reference evidence="2 3" key="1">
    <citation type="journal article" date="2012" name="Eukaryot. Cell">
        <title>Draft genome sequence of Wickerhamomyces ciferrii NRRL Y-1031 F-60-10.</title>
        <authorList>
            <person name="Schneider J."/>
            <person name="Andrea H."/>
            <person name="Blom J."/>
            <person name="Jaenicke S."/>
            <person name="Ruckert C."/>
            <person name="Schorsch C."/>
            <person name="Szczepanowski R."/>
            <person name="Farwick M."/>
            <person name="Goesmann A."/>
            <person name="Puhler A."/>
            <person name="Schaffer S."/>
            <person name="Tauch A."/>
            <person name="Kohler T."/>
            <person name="Brinkrolf K."/>
        </authorList>
    </citation>
    <scope>NUCLEOTIDE SEQUENCE [LARGE SCALE GENOMIC DNA]</scope>
    <source>
        <strain evidence="3">ATCC 14091 / BCRC 22168 / CBS 111 / JCM 3599 / NBRC 0793 / NRRL Y-1031 F-60-10</strain>
    </source>
</reference>
<keyword evidence="1" id="KW-0812">Transmembrane</keyword>
<evidence type="ECO:0000313" key="2">
    <source>
        <dbReference type="EMBL" id="CCH43731.1"/>
    </source>
</evidence>
<proteinExistence type="predicted"/>
<dbReference type="Proteomes" id="UP000009328">
    <property type="component" value="Unassembled WGS sequence"/>
</dbReference>
<feature type="transmembrane region" description="Helical" evidence="1">
    <location>
        <begin position="125"/>
        <end position="144"/>
    </location>
</feature>
<dbReference type="HOGENOM" id="CLU_1778914_0_0_1"/>
<dbReference type="AlphaFoldDB" id="K0KL64"/>
<dbReference type="EMBL" id="CAIF01000088">
    <property type="protein sequence ID" value="CCH43731.1"/>
    <property type="molecule type" value="Genomic_DNA"/>
</dbReference>
<accession>K0KL64</accession>
<sequence length="146" mass="16976">MRTFRSTNCLKSIDATDFEIIHRGNCSTTTNEIKNMLVIVTKDDEEILKTYVIDINLDTEDEELDLSVVQALREYVTIQNETVVLKYKTCITNLESLLNYINEQLAIEIFIYVEMKRLQNLVNNLDITTIPALVFLLNELILLLDW</sequence>
<gene>
    <name evidence="2" type="ORF">BN7_3285</name>
</gene>
<name>K0KL64_WICCF</name>
<organism evidence="2 3">
    <name type="scientific">Wickerhamomyces ciferrii (strain ATCC 14091 / BCRC 22168 / CBS 111 / JCM 3599 / NBRC 0793 / NRRL Y-1031 F-60-10)</name>
    <name type="common">Yeast</name>
    <name type="synonym">Pichia ciferrii</name>
    <dbReference type="NCBI Taxonomy" id="1206466"/>
    <lineage>
        <taxon>Eukaryota</taxon>
        <taxon>Fungi</taxon>
        <taxon>Dikarya</taxon>
        <taxon>Ascomycota</taxon>
        <taxon>Saccharomycotina</taxon>
        <taxon>Saccharomycetes</taxon>
        <taxon>Phaffomycetales</taxon>
        <taxon>Wickerhamomycetaceae</taxon>
        <taxon>Wickerhamomyces</taxon>
    </lineage>
</organism>
<evidence type="ECO:0000256" key="1">
    <source>
        <dbReference type="SAM" id="Phobius"/>
    </source>
</evidence>